<reference evidence="12" key="1">
    <citation type="submission" date="2022-07" db="EMBL/GenBank/DDBJ databases">
        <title>Phylogenomic reconstructions and comparative analyses of Kickxellomycotina fungi.</title>
        <authorList>
            <person name="Reynolds N.K."/>
            <person name="Stajich J.E."/>
            <person name="Barry K."/>
            <person name="Grigoriev I.V."/>
            <person name="Crous P."/>
            <person name="Smith M.E."/>
        </authorList>
    </citation>
    <scope>NUCLEOTIDE SEQUENCE</scope>
    <source>
        <strain evidence="12">NRRL 1566</strain>
    </source>
</reference>
<dbReference type="EMBL" id="JANBUW010000002">
    <property type="protein sequence ID" value="KAJ2852589.1"/>
    <property type="molecule type" value="Genomic_DNA"/>
</dbReference>
<dbReference type="PROSITE" id="PS50077">
    <property type="entry name" value="HEAT_REPEAT"/>
    <property type="match status" value="2"/>
</dbReference>
<dbReference type="PANTHER" id="PTHR13457:SF1">
    <property type="entry name" value="HEAT REPEAT-CONTAINING PROTEIN 1"/>
    <property type="match status" value="1"/>
</dbReference>
<keyword evidence="13" id="KW-1185">Reference proteome</keyword>
<comment type="subcellular location">
    <subcellularLocation>
        <location evidence="1 10">Nucleus</location>
        <location evidence="1 10">Nucleolus</location>
    </subcellularLocation>
</comment>
<evidence type="ECO:0000259" key="11">
    <source>
        <dbReference type="SMART" id="SM01036"/>
    </source>
</evidence>
<dbReference type="PANTHER" id="PTHR13457">
    <property type="entry name" value="BAP28"/>
    <property type="match status" value="1"/>
</dbReference>
<evidence type="ECO:0000256" key="9">
    <source>
        <dbReference type="PROSITE-ProRule" id="PRU00103"/>
    </source>
</evidence>
<dbReference type="GO" id="GO:0000462">
    <property type="term" value="P:maturation of SSU-rRNA from tricistronic rRNA transcript (SSU-rRNA, 5.8S rRNA, LSU-rRNA)"/>
    <property type="evidence" value="ECO:0007669"/>
    <property type="project" value="TreeGrafter"/>
</dbReference>
<dbReference type="InterPro" id="IPR056473">
    <property type="entry name" value="HEAT_Utp10/HEAT1"/>
</dbReference>
<comment type="subunit">
    <text evidence="10">Component of the ribosomal small subunit (SSU) processome.</text>
</comment>
<dbReference type="InterPro" id="IPR022125">
    <property type="entry name" value="U3snoRNP10_N"/>
</dbReference>
<dbReference type="SUPFAM" id="SSF48371">
    <property type="entry name" value="ARM repeat"/>
    <property type="match status" value="2"/>
</dbReference>
<evidence type="ECO:0000256" key="6">
    <source>
        <dbReference type="ARBA" id="ARBA00022737"/>
    </source>
</evidence>
<proteinExistence type="inferred from homology"/>
<evidence type="ECO:0000256" key="3">
    <source>
        <dbReference type="ARBA" id="ARBA00015399"/>
    </source>
</evidence>
<dbReference type="GO" id="GO:0030515">
    <property type="term" value="F:snoRNA binding"/>
    <property type="evidence" value="ECO:0007669"/>
    <property type="project" value="TreeGrafter"/>
</dbReference>
<gene>
    <name evidence="12" type="primary">UTP10</name>
    <name evidence="12" type="ORF">IWW36_000218</name>
</gene>
<keyword evidence="7 10" id="KW-0539">Nucleus</keyword>
<accession>A0A9W8M1K7</accession>
<dbReference type="InterPro" id="IPR012954">
    <property type="entry name" value="BP28_C_dom"/>
</dbReference>
<dbReference type="OrthoDB" id="31183at2759"/>
<evidence type="ECO:0000256" key="4">
    <source>
        <dbReference type="ARBA" id="ARBA00022517"/>
    </source>
</evidence>
<protein>
    <recommendedName>
        <fullName evidence="3 10">U3 small nucleolar RNA-associated protein 10</fullName>
    </recommendedName>
</protein>
<evidence type="ECO:0000256" key="7">
    <source>
        <dbReference type="ARBA" id="ARBA00023242"/>
    </source>
</evidence>
<dbReference type="InterPro" id="IPR011989">
    <property type="entry name" value="ARM-like"/>
</dbReference>
<dbReference type="InterPro" id="IPR021133">
    <property type="entry name" value="HEAT_type_2"/>
</dbReference>
<dbReference type="Pfam" id="PF08146">
    <property type="entry name" value="BP28CT"/>
    <property type="match status" value="1"/>
</dbReference>
<dbReference type="GO" id="GO:0045943">
    <property type="term" value="P:positive regulation of transcription by RNA polymerase I"/>
    <property type="evidence" value="ECO:0007669"/>
    <property type="project" value="TreeGrafter"/>
</dbReference>
<keyword evidence="8 10" id="KW-0687">Ribonucleoprotein</keyword>
<dbReference type="InterPro" id="IPR016024">
    <property type="entry name" value="ARM-type_fold"/>
</dbReference>
<dbReference type="SMART" id="SM01036">
    <property type="entry name" value="BP28CT"/>
    <property type="match status" value="1"/>
</dbReference>
<evidence type="ECO:0000256" key="10">
    <source>
        <dbReference type="RuleBase" id="RU367065"/>
    </source>
</evidence>
<comment type="caution">
    <text evidence="12">The sequence shown here is derived from an EMBL/GenBank/DDBJ whole genome shotgun (WGS) entry which is preliminary data.</text>
</comment>
<dbReference type="GO" id="GO:0034455">
    <property type="term" value="C:t-UTP complex"/>
    <property type="evidence" value="ECO:0007669"/>
    <property type="project" value="TreeGrafter"/>
</dbReference>
<feature type="repeat" description="HEAT" evidence="9">
    <location>
        <begin position="2073"/>
        <end position="2111"/>
    </location>
</feature>
<keyword evidence="6" id="KW-0677">Repeat</keyword>
<dbReference type="InterPro" id="IPR000357">
    <property type="entry name" value="HEAT"/>
</dbReference>
<evidence type="ECO:0000256" key="8">
    <source>
        <dbReference type="ARBA" id="ARBA00023274"/>
    </source>
</evidence>
<comment type="function">
    <text evidence="10">Involved in nucleolar processing of pre-18S ribosomal RNA.</text>
</comment>
<sequence>MASSLASQLFRMRNVDRVISTERAQKIRASFLFEGKQAADIDNQTIFDIGRDGLNELRQMNRKFDVFANSLFSPAVKDLDRVLQTREENARLDESIRSFLFLLAPYFLTKPAGKALEWLIRRFRIQEFNARDILATILPYHETKAFLTMLTIITFETRDMDMFGFLVTQRKARRLLDRTTLLAQCQRDRGLMAFVCTSVFRAIELKLDYQGLHSFYATLFSQYIGGLSTVGDRDVQFVLPFVFDGLKYNGDAQIAAYMVFGTLATRVTLTADALEKMLCAIVENAADVRAMTLCLVQLSQTQETMQMEILPLRLLKQLQKHSAFPQELCALAAEYEVGMFMIPLLKSLAHHSFDSDVVNQLLAALVPSVPARYVPDMCQSVVREYVARGDSSQVPAVLDLLELRHAQPLEDAIGACAANAEESTHKLLYQLKMHSSQMGASRVLPLHATSTTLFLSINHVDAGMRTVAANALRDIVTGKAEEFTLTTADAGELILGRLEHEDDERVLDIVLDLPLTDYIESSKLVSAISALLNSGRVPLEQLSEKAVARLLEADLATEELQAQLAAAVFPFVMQFKTSEAVSRALITRLKKSKTEGWLKTVGKCAGVLANPNEYNAQVASALGAAVAKQWSQMSNAQTGAWATQLQQSALLPARITAIAAGVHAVAQLAASKNILNSVEASLLVVKAALDVICNYPSLVPENVSLVSIGSAQWSQLLGELAQGPQETACVQVATGSIAATLAILSEAVKPNPSQWFATLAVQDTHDANSMYSQLLRIAFTEISRNGAKMGNAGGVLLGRLLRQCVGSDWIQFLASEWLADSSAATRAHALLAFRLLVQQESSTSADFQTVLPSIMSLLGDDSSQVREAAAACIKQLRQIYPHAPNKNADQDIYMYDAFYGTATSDRMQYLSLATEVRLVAQLAAHADSMAANASTAISELGSILSRGAGSLGSSKQTKLNGQARSSVVTYLLSHVAAADQVVPQLQTRLLRAMGAVKSSSFVNQLLPLLQAHIKQLQVQPVQDSVQDELLRALFGACFAPNMAQQVSEMPQAWTLFLDCVEGCVATASAAESVQTYMQQLAFGQLAAGLGSALPAAALAQMTSRLMSAAASGSAYAGAVSLRALFSSVHLDAETMADALQATADRLADSKDLREDDVSDLVTVLELVQSSQVATDASLAPALAALLAAFVGHGGRQHGVQAYAQQLVLGQLTRIVDAASAAGAAIGESVVRVDVVVQALRASSSPQTHNQALQLLAAVAVQHPDAVLHHVMAIFTFMGANVVRQDDAYSFHVIQQTLARVVPAAAQGGRGAEVARVFVDALAHIPRHRRMALFSTLVATLGPDAPATVVALLLYRSAAARLRGRAADDTQAFALSLTHELHALPQLRAADQILRCVAVLPTDPLPESESAAPDPALLAVDVARMGAAQLRAFRLVALDFVHQLLGSRQFGTKLADLDTMQAADVALAEVAQTQLQLVAQLSAQHAELAAAEKLDSEAAERAWKQAVQLAYTVLDDVNGLMRLPLFVETVTRLLHHEDLKVRRRALALANTRLAAGATDKDVDDVLALLEPVATAAANESVGDEKDASAAVACQQAALLCVATAARRFASQRPAQFAEIIGLVSSTHSLGSAHAAVASAALAALAVMCDRLGPRLIPALPTYLPAVLKRLHEAVTQLGTEDDLAVAASALSAVQAIVENMGAFLAPSLSPLLACLLSPTLRADAYDSEDGLAALRMQAQTKSEDVLRAMANNVPARQLLPAQVAFFQREMARADANALSAAAVIGFVGRSATALSRGNVGQFHKQLFKLCLAAADIARNPLVPQSDAEALEQAALDALLRLVVRLNETQFRPLFLAFVDWATTQNLPAPPQPAWTLPAETDRAQHAAETRLRVLYRMLNELFARLWSLAAPYYTNVINTTVAQLQRFGVSLATIEAQEEADRKEKPVPGALWAAVLESVRLSTLHDSADEFWNEDACRSLFRPLADQLTNTKTPSHETSDAYDSYVERVRTTLAPAIAQLLVAAGSDALWKMMNQMVMLKARSDYACVRHGALLVLQACYEKLGEEFLILLPETIPQLAELLEDDDPRVERATHETIKLIESYLGESLQSYMR</sequence>
<evidence type="ECO:0000256" key="2">
    <source>
        <dbReference type="ARBA" id="ARBA00010559"/>
    </source>
</evidence>
<comment type="similarity">
    <text evidence="2 10">Belongs to the HEATR1/UTP10 family.</text>
</comment>
<evidence type="ECO:0000313" key="12">
    <source>
        <dbReference type="EMBL" id="KAJ2852589.1"/>
    </source>
</evidence>
<evidence type="ECO:0000313" key="13">
    <source>
        <dbReference type="Proteomes" id="UP001139887"/>
    </source>
</evidence>
<dbReference type="InterPro" id="IPR040191">
    <property type="entry name" value="UTP10"/>
</dbReference>
<dbReference type="Pfam" id="PF02985">
    <property type="entry name" value="HEAT"/>
    <property type="match status" value="1"/>
</dbReference>
<dbReference type="GO" id="GO:0030686">
    <property type="term" value="C:90S preribosome"/>
    <property type="evidence" value="ECO:0007669"/>
    <property type="project" value="TreeGrafter"/>
</dbReference>
<dbReference type="Pfam" id="PF23243">
    <property type="entry name" value="HEAT_HEATR1"/>
    <property type="match status" value="1"/>
</dbReference>
<evidence type="ECO:0000256" key="1">
    <source>
        <dbReference type="ARBA" id="ARBA00004604"/>
    </source>
</evidence>
<keyword evidence="5 10" id="KW-0698">rRNA processing</keyword>
<keyword evidence="4 10" id="KW-0690">Ribosome biogenesis</keyword>
<dbReference type="Proteomes" id="UP001139887">
    <property type="component" value="Unassembled WGS sequence"/>
</dbReference>
<feature type="domain" description="BP28 C-terminal" evidence="11">
    <location>
        <begin position="1795"/>
        <end position="1970"/>
    </location>
</feature>
<evidence type="ECO:0000256" key="5">
    <source>
        <dbReference type="ARBA" id="ARBA00022552"/>
    </source>
</evidence>
<dbReference type="Pfam" id="PF12397">
    <property type="entry name" value="U3snoRNP10"/>
    <property type="match status" value="1"/>
</dbReference>
<dbReference type="GO" id="GO:0032040">
    <property type="term" value="C:small-subunit processome"/>
    <property type="evidence" value="ECO:0007669"/>
    <property type="project" value="TreeGrafter"/>
</dbReference>
<name>A0A9W8M1K7_9FUNG</name>
<organism evidence="12 13">
    <name type="scientific">Coemansia brasiliensis</name>
    <dbReference type="NCBI Taxonomy" id="2650707"/>
    <lineage>
        <taxon>Eukaryota</taxon>
        <taxon>Fungi</taxon>
        <taxon>Fungi incertae sedis</taxon>
        <taxon>Zoopagomycota</taxon>
        <taxon>Kickxellomycotina</taxon>
        <taxon>Kickxellomycetes</taxon>
        <taxon>Kickxellales</taxon>
        <taxon>Kickxellaceae</taxon>
        <taxon>Coemansia</taxon>
    </lineage>
</organism>
<feature type="repeat" description="HEAT" evidence="9">
    <location>
        <begin position="850"/>
        <end position="887"/>
    </location>
</feature>
<dbReference type="Gene3D" id="1.25.10.10">
    <property type="entry name" value="Leucine-rich Repeat Variant"/>
    <property type="match status" value="3"/>
</dbReference>